<organism evidence="3 4">
    <name type="scientific">Hapsidospora chrysogenum (strain ATCC 11550 / CBS 779.69 / DSM 880 / IAM 14645 / JCM 23072 / IMI 49137)</name>
    <name type="common">Acremonium chrysogenum</name>
    <dbReference type="NCBI Taxonomy" id="857340"/>
    <lineage>
        <taxon>Eukaryota</taxon>
        <taxon>Fungi</taxon>
        <taxon>Dikarya</taxon>
        <taxon>Ascomycota</taxon>
        <taxon>Pezizomycotina</taxon>
        <taxon>Sordariomycetes</taxon>
        <taxon>Hypocreomycetidae</taxon>
        <taxon>Hypocreales</taxon>
        <taxon>Bionectriaceae</taxon>
        <taxon>Hapsidospora</taxon>
    </lineage>
</organism>
<reference evidence="4" key="1">
    <citation type="journal article" date="2014" name="Genome Announc.">
        <title>Genome sequence and annotation of Acremonium chrysogenum, producer of the beta-lactam antibiotic cephalosporin C.</title>
        <authorList>
            <person name="Terfehr D."/>
            <person name="Dahlmann T.A."/>
            <person name="Specht T."/>
            <person name="Zadra I."/>
            <person name="Kuernsteiner H."/>
            <person name="Kueck U."/>
        </authorList>
    </citation>
    <scope>NUCLEOTIDE SEQUENCE [LARGE SCALE GENOMIC DNA]</scope>
    <source>
        <strain evidence="4">ATCC 11550 / CBS 779.69 / DSM 880 / IAM 14645 / JCM 23072 / IMI 49137</strain>
    </source>
</reference>
<evidence type="ECO:0000256" key="2">
    <source>
        <dbReference type="SAM" id="SignalP"/>
    </source>
</evidence>
<name>A0A086STL9_HAPC1</name>
<dbReference type="AlphaFoldDB" id="A0A086STL9"/>
<keyword evidence="4" id="KW-1185">Reference proteome</keyword>
<evidence type="ECO:0000313" key="3">
    <source>
        <dbReference type="EMBL" id="KFH40451.1"/>
    </source>
</evidence>
<dbReference type="HOGENOM" id="CLU_910766_0_0_1"/>
<proteinExistence type="predicted"/>
<evidence type="ECO:0000313" key="4">
    <source>
        <dbReference type="Proteomes" id="UP000029964"/>
    </source>
</evidence>
<feature type="chain" id="PRO_5001815008" evidence="2">
    <location>
        <begin position="23"/>
        <end position="309"/>
    </location>
</feature>
<keyword evidence="2" id="KW-0732">Signal</keyword>
<feature type="signal peptide" evidence="2">
    <location>
        <begin position="1"/>
        <end position="22"/>
    </location>
</feature>
<feature type="region of interest" description="Disordered" evidence="1">
    <location>
        <begin position="262"/>
        <end position="289"/>
    </location>
</feature>
<comment type="caution">
    <text evidence="3">The sequence shown here is derived from an EMBL/GenBank/DDBJ whole genome shotgun (WGS) entry which is preliminary data.</text>
</comment>
<dbReference type="EMBL" id="JPKY01000204">
    <property type="protein sequence ID" value="KFH40451.1"/>
    <property type="molecule type" value="Genomic_DNA"/>
</dbReference>
<evidence type="ECO:0000256" key="1">
    <source>
        <dbReference type="SAM" id="MobiDB-lite"/>
    </source>
</evidence>
<sequence length="309" mass="33103">MKAQSAARVLAAALWHFQLGASQSTDCPAGSSDLCIDPVAIGEARVDFLPLFSGATIPRFHYAFEMVGGSQERSMATKAGFWIEYGSENTDPSTMQETYMVVLMNENIVGNVSENSATACEQVLGARCTRELEIYLVNQMAQEPRALSFDSLPDALSRYQSGDDIPELSSCPKGVLDQHTFVSNSAGGELGVLAREDGDDTFVLPSGSPSSPWAVRTFEGVLYEQQLERVAVMIIAQIPLPDGEELSINRVLFEMECAKASPVEPVEDSRPNPGPGEEESKGANGPKGHRVSTALAGSLLAIIVTLSVN</sequence>
<dbReference type="Proteomes" id="UP000029964">
    <property type="component" value="Unassembled WGS sequence"/>
</dbReference>
<gene>
    <name evidence="3" type="ORF">ACRE_088830</name>
</gene>
<protein>
    <submittedName>
        <fullName evidence="3">Uncharacterized protein</fullName>
    </submittedName>
</protein>
<accession>A0A086STL9</accession>